<proteinExistence type="predicted"/>
<evidence type="ECO:0000313" key="2">
    <source>
        <dbReference type="Proteomes" id="UP000654993"/>
    </source>
</evidence>
<protein>
    <submittedName>
        <fullName evidence="1">Uncharacterized protein</fullName>
    </submittedName>
</protein>
<dbReference type="AlphaFoldDB" id="A0A916QET9"/>
<sequence length="83" mass="9984">MNTRLNILRNYETYCYQICYHMLRDERLAVETAKQALIDVYQEAEFFGRSHRERQEMIRRIAVRRSLQAYVENEAADRIPASV</sequence>
<dbReference type="EMBL" id="BMAQ01000048">
    <property type="protein sequence ID" value="GFR39460.1"/>
    <property type="molecule type" value="Genomic_DNA"/>
</dbReference>
<accession>A0A916QET9</accession>
<evidence type="ECO:0000313" key="1">
    <source>
        <dbReference type="EMBL" id="GFR39460.1"/>
    </source>
</evidence>
<comment type="caution">
    <text evidence="1">The sequence shown here is derived from an EMBL/GenBank/DDBJ whole genome shotgun (WGS) entry which is preliminary data.</text>
</comment>
<organism evidence="1 2">
    <name type="scientific">Insulibacter thermoxylanivorax</name>
    <dbReference type="NCBI Taxonomy" id="2749268"/>
    <lineage>
        <taxon>Bacteria</taxon>
        <taxon>Bacillati</taxon>
        <taxon>Bacillota</taxon>
        <taxon>Bacilli</taxon>
        <taxon>Bacillales</taxon>
        <taxon>Paenibacillaceae</taxon>
        <taxon>Insulibacter</taxon>
    </lineage>
</organism>
<name>A0A916QET9_9BACL</name>
<reference evidence="1" key="1">
    <citation type="submission" date="2020-08" db="EMBL/GenBank/DDBJ databases">
        <authorList>
            <person name="Uke A."/>
            <person name="Chhe C."/>
            <person name="Baramee S."/>
            <person name="Kosugi A."/>
        </authorList>
    </citation>
    <scope>NUCLEOTIDE SEQUENCE</scope>
    <source>
        <strain evidence="1">DA-C8</strain>
    </source>
</reference>
<reference evidence="1" key="2">
    <citation type="journal article" date="2021" name="Data Brief">
        <title>Draft genome sequence data of the facultative, thermophilic, xylanolytic bacterium Paenibacillus sp. strain DA-C8.</title>
        <authorList>
            <person name="Chhe C."/>
            <person name="Uke A."/>
            <person name="Baramee S."/>
            <person name="Ungkulpasvich U."/>
            <person name="Tachaapaikoon C."/>
            <person name="Pason P."/>
            <person name="Waeonukul R."/>
            <person name="Ratanakhanokchai K."/>
            <person name="Kosugi A."/>
        </authorList>
    </citation>
    <scope>NUCLEOTIDE SEQUENCE</scope>
    <source>
        <strain evidence="1">DA-C8</strain>
    </source>
</reference>
<keyword evidence="2" id="KW-1185">Reference proteome</keyword>
<dbReference type="Proteomes" id="UP000654993">
    <property type="component" value="Unassembled WGS sequence"/>
</dbReference>
<gene>
    <name evidence="1" type="ORF">PRECH8_27560</name>
</gene>
<dbReference type="RefSeq" id="WP_200967652.1">
    <property type="nucleotide sequence ID" value="NZ_BMAQ01000048.1"/>
</dbReference>